<dbReference type="PROSITE" id="PS00356">
    <property type="entry name" value="HTH_LACI_1"/>
    <property type="match status" value="1"/>
</dbReference>
<keyword evidence="3" id="KW-0804">Transcription</keyword>
<organism evidence="5 6">
    <name type="scientific">Halanaerobium salsuginis</name>
    <dbReference type="NCBI Taxonomy" id="29563"/>
    <lineage>
        <taxon>Bacteria</taxon>
        <taxon>Bacillati</taxon>
        <taxon>Bacillota</taxon>
        <taxon>Clostridia</taxon>
        <taxon>Halanaerobiales</taxon>
        <taxon>Halanaerobiaceae</taxon>
        <taxon>Halanaerobium</taxon>
    </lineage>
</organism>
<dbReference type="CDD" id="cd06267">
    <property type="entry name" value="PBP1_LacI_sugar_binding-like"/>
    <property type="match status" value="1"/>
</dbReference>
<dbReference type="InterPro" id="IPR000843">
    <property type="entry name" value="HTH_LacI"/>
</dbReference>
<dbReference type="Gene3D" id="1.10.260.40">
    <property type="entry name" value="lambda repressor-like DNA-binding domains"/>
    <property type="match status" value="1"/>
</dbReference>
<dbReference type="PANTHER" id="PTHR30146:SF109">
    <property type="entry name" value="HTH-TYPE TRANSCRIPTIONAL REGULATOR GALS"/>
    <property type="match status" value="1"/>
</dbReference>
<dbReference type="RefSeq" id="WP_089861949.1">
    <property type="nucleotide sequence ID" value="NZ_FOTI01000027.1"/>
</dbReference>
<evidence type="ECO:0000259" key="4">
    <source>
        <dbReference type="PROSITE" id="PS50932"/>
    </source>
</evidence>
<protein>
    <submittedName>
        <fullName evidence="5">Transcriptional regulator, LacI family</fullName>
    </submittedName>
</protein>
<proteinExistence type="predicted"/>
<dbReference type="Pfam" id="PF13377">
    <property type="entry name" value="Peripla_BP_3"/>
    <property type="match status" value="1"/>
</dbReference>
<keyword evidence="2" id="KW-0238">DNA-binding</keyword>
<dbReference type="GO" id="GO:0000976">
    <property type="term" value="F:transcription cis-regulatory region binding"/>
    <property type="evidence" value="ECO:0007669"/>
    <property type="project" value="TreeGrafter"/>
</dbReference>
<evidence type="ECO:0000256" key="1">
    <source>
        <dbReference type="ARBA" id="ARBA00023015"/>
    </source>
</evidence>
<name>A0A1I4K0C9_9FIRM</name>
<dbReference type="SUPFAM" id="SSF53822">
    <property type="entry name" value="Periplasmic binding protein-like I"/>
    <property type="match status" value="1"/>
</dbReference>
<evidence type="ECO:0000313" key="6">
    <source>
        <dbReference type="Proteomes" id="UP000199006"/>
    </source>
</evidence>
<dbReference type="InterPro" id="IPR010982">
    <property type="entry name" value="Lambda_DNA-bd_dom_sf"/>
</dbReference>
<dbReference type="InterPro" id="IPR046335">
    <property type="entry name" value="LacI/GalR-like_sensor"/>
</dbReference>
<dbReference type="Proteomes" id="UP000199006">
    <property type="component" value="Unassembled WGS sequence"/>
</dbReference>
<dbReference type="PROSITE" id="PS50932">
    <property type="entry name" value="HTH_LACI_2"/>
    <property type="match status" value="1"/>
</dbReference>
<dbReference type="GO" id="GO:0003700">
    <property type="term" value="F:DNA-binding transcription factor activity"/>
    <property type="evidence" value="ECO:0007669"/>
    <property type="project" value="TreeGrafter"/>
</dbReference>
<evidence type="ECO:0000256" key="3">
    <source>
        <dbReference type="ARBA" id="ARBA00023163"/>
    </source>
</evidence>
<dbReference type="PANTHER" id="PTHR30146">
    <property type="entry name" value="LACI-RELATED TRANSCRIPTIONAL REPRESSOR"/>
    <property type="match status" value="1"/>
</dbReference>
<dbReference type="CDD" id="cd01392">
    <property type="entry name" value="HTH_LacI"/>
    <property type="match status" value="1"/>
</dbReference>
<reference evidence="5 6" key="1">
    <citation type="submission" date="2016-10" db="EMBL/GenBank/DDBJ databases">
        <authorList>
            <person name="de Groot N.N."/>
        </authorList>
    </citation>
    <scope>NUCLEOTIDE SEQUENCE [LARGE SCALE GENOMIC DNA]</scope>
    <source>
        <strain evidence="5 6">ATCC 51327</strain>
    </source>
</reference>
<dbReference type="AlphaFoldDB" id="A0A1I4K0C9"/>
<dbReference type="EMBL" id="FOTI01000027">
    <property type="protein sequence ID" value="SFL72235.1"/>
    <property type="molecule type" value="Genomic_DNA"/>
</dbReference>
<dbReference type="SUPFAM" id="SSF47413">
    <property type="entry name" value="lambda repressor-like DNA-binding domains"/>
    <property type="match status" value="1"/>
</dbReference>
<dbReference type="PRINTS" id="PR00036">
    <property type="entry name" value="HTHLACI"/>
</dbReference>
<keyword evidence="6" id="KW-1185">Reference proteome</keyword>
<accession>A0A1I4K0C9</accession>
<evidence type="ECO:0000313" key="5">
    <source>
        <dbReference type="EMBL" id="SFL72235.1"/>
    </source>
</evidence>
<dbReference type="InterPro" id="IPR028082">
    <property type="entry name" value="Peripla_BP_I"/>
</dbReference>
<keyword evidence="1" id="KW-0805">Transcription regulation</keyword>
<dbReference type="OrthoDB" id="9775106at2"/>
<gene>
    <name evidence="5" type="ORF">SAMN02983006_01870</name>
</gene>
<dbReference type="STRING" id="29563.SAMN02983006_01870"/>
<dbReference type="Pfam" id="PF00356">
    <property type="entry name" value="LacI"/>
    <property type="match status" value="1"/>
</dbReference>
<evidence type="ECO:0000256" key="2">
    <source>
        <dbReference type="ARBA" id="ARBA00023125"/>
    </source>
</evidence>
<dbReference type="SMART" id="SM00354">
    <property type="entry name" value="HTH_LACI"/>
    <property type="match status" value="1"/>
</dbReference>
<dbReference type="Gene3D" id="3.40.50.2300">
    <property type="match status" value="2"/>
</dbReference>
<feature type="domain" description="HTH lacI-type" evidence="4">
    <location>
        <begin position="2"/>
        <end position="58"/>
    </location>
</feature>
<sequence length="332" mass="37034">MATIKDVAKKAKVSVATVSAIINSDSNVKVSKKLTKRVEKAILELNYRPNRIARALSKKETHTIAYVVPSIRNEFFAQIAHFIEDYAFAEGYGVYLCNTHSNLERVNLYRDNLIENRVGGVITTLSWEITQGDFINSLQKEGIPIVGLAGARIIKTIDTVTINDQAGTKLAINYLFSKQHSKIGFIGSRDSKTTSIRLLGYKKAFKEANLKIDSNLIELGKAFSRDEGYLLAKKLIQKNSKVSAIFVYNDVMAAGVIELLNDLGLAVPNDIAVIGYDDSIAKYIRPKLTTMALPKEKMVNNTMQILFQRINKKAGEIIHRKVLPEIIQRDST</sequence>